<feature type="chain" id="PRO_5046982359" description="Alginate lyase 2 domain-containing protein" evidence="1">
    <location>
        <begin position="25"/>
        <end position="260"/>
    </location>
</feature>
<name>A0ABU0TI74_9FLAO</name>
<accession>A0ABU0TI74</accession>
<dbReference type="RefSeq" id="WP_307449686.1">
    <property type="nucleotide sequence ID" value="NZ_JAUTAL010000001.1"/>
</dbReference>
<reference evidence="2 3" key="1">
    <citation type="submission" date="2023-07" db="EMBL/GenBank/DDBJ databases">
        <title>Functional and genomic diversity of the sorghum phyllosphere microbiome.</title>
        <authorList>
            <person name="Shade A."/>
        </authorList>
    </citation>
    <scope>NUCLEOTIDE SEQUENCE [LARGE SCALE GENOMIC DNA]</scope>
    <source>
        <strain evidence="2 3">SORGH_AS_1064</strain>
    </source>
</reference>
<comment type="caution">
    <text evidence="2">The sequence shown here is derived from an EMBL/GenBank/DDBJ whole genome shotgun (WGS) entry which is preliminary data.</text>
</comment>
<evidence type="ECO:0000313" key="2">
    <source>
        <dbReference type="EMBL" id="MDQ1096760.1"/>
    </source>
</evidence>
<evidence type="ECO:0000313" key="3">
    <source>
        <dbReference type="Proteomes" id="UP001225072"/>
    </source>
</evidence>
<dbReference type="Proteomes" id="UP001225072">
    <property type="component" value="Unassembled WGS sequence"/>
</dbReference>
<proteinExistence type="predicted"/>
<dbReference type="EMBL" id="JAUTAL010000001">
    <property type="protein sequence ID" value="MDQ1096760.1"/>
    <property type="molecule type" value="Genomic_DNA"/>
</dbReference>
<protein>
    <recommendedName>
        <fullName evidence="4">Alginate lyase 2 domain-containing protein</fullName>
    </recommendedName>
</protein>
<sequence length="260" mass="28590">MLHAKLSNRSVFLLLMFASLYSQAQLGTLWQKAKEKTEKAVNKVMPKKNSTQAVEAEASAPFIPGNMPLFSEDFSGYTAGATVSTIKSNGLAAVTGLKGHSGKWMPIEDKAVYKLTKAIPYPEHFTVTFDLLATGDQIKDIAPLSFGFASDNSTKEYTSNSGAYVELQYYDANMVNTGSKNPEKFANNTFDLEPYLNTVMHINLEVNGQRMIVYLGNRKIADGIFFAPSAGKNFYISAPWQYSNGAKVFLSNIKIAGFNQ</sequence>
<feature type="signal peptide" evidence="1">
    <location>
        <begin position="1"/>
        <end position="24"/>
    </location>
</feature>
<evidence type="ECO:0008006" key="4">
    <source>
        <dbReference type="Google" id="ProtNLM"/>
    </source>
</evidence>
<keyword evidence="1" id="KW-0732">Signal</keyword>
<keyword evidence="3" id="KW-1185">Reference proteome</keyword>
<organism evidence="2 3">
    <name type="scientific">Chryseobacterium camelliae</name>
    <dbReference type="NCBI Taxonomy" id="1265445"/>
    <lineage>
        <taxon>Bacteria</taxon>
        <taxon>Pseudomonadati</taxon>
        <taxon>Bacteroidota</taxon>
        <taxon>Flavobacteriia</taxon>
        <taxon>Flavobacteriales</taxon>
        <taxon>Weeksellaceae</taxon>
        <taxon>Chryseobacterium group</taxon>
        <taxon>Chryseobacterium</taxon>
    </lineage>
</organism>
<gene>
    <name evidence="2" type="ORF">QE404_001907</name>
</gene>
<evidence type="ECO:0000256" key="1">
    <source>
        <dbReference type="SAM" id="SignalP"/>
    </source>
</evidence>